<dbReference type="CDD" id="cd00018">
    <property type="entry name" value="AP2"/>
    <property type="match status" value="1"/>
</dbReference>
<evidence type="ECO:0000256" key="1">
    <source>
        <dbReference type="ARBA" id="ARBA00004123"/>
    </source>
</evidence>
<evidence type="ECO:0000256" key="2">
    <source>
        <dbReference type="ARBA" id="ARBA00022745"/>
    </source>
</evidence>
<evidence type="ECO:0000256" key="6">
    <source>
        <dbReference type="ARBA" id="ARBA00023242"/>
    </source>
</evidence>
<dbReference type="GO" id="GO:0003677">
    <property type="term" value="F:DNA binding"/>
    <property type="evidence" value="ECO:0007669"/>
    <property type="project" value="UniProtKB-KW"/>
</dbReference>
<dbReference type="FunFam" id="3.30.730.10:FF:000001">
    <property type="entry name" value="Ethylene-responsive transcription factor 2"/>
    <property type="match status" value="1"/>
</dbReference>
<accession>A0A7N0UI80</accession>
<feature type="domain" description="AP2/ERF" evidence="8">
    <location>
        <begin position="42"/>
        <end position="99"/>
    </location>
</feature>
<dbReference type="Pfam" id="PF00847">
    <property type="entry name" value="AP2"/>
    <property type="match status" value="1"/>
</dbReference>
<dbReference type="Gene3D" id="3.30.730.10">
    <property type="entry name" value="AP2/ERF domain"/>
    <property type="match status" value="1"/>
</dbReference>
<dbReference type="EnsemblPlants" id="Kaladp0069s0014.1.v1.1">
    <property type="protein sequence ID" value="Kaladp0069s0014.1.v1.1.CDS.1"/>
    <property type="gene ID" value="Kaladp0069s0014.v1.1"/>
</dbReference>
<dbReference type="SMART" id="SM00380">
    <property type="entry name" value="AP2"/>
    <property type="match status" value="1"/>
</dbReference>
<evidence type="ECO:0000259" key="8">
    <source>
        <dbReference type="PROSITE" id="PS51032"/>
    </source>
</evidence>
<dbReference type="PANTHER" id="PTHR31677:SF49">
    <property type="entry name" value="ETHYLENE-RESPONSIVE TRANSCRIPTION FACTOR ERF086"/>
    <property type="match status" value="1"/>
</dbReference>
<evidence type="ECO:0000256" key="4">
    <source>
        <dbReference type="ARBA" id="ARBA00023125"/>
    </source>
</evidence>
<organism evidence="9 10">
    <name type="scientific">Kalanchoe fedtschenkoi</name>
    <name type="common">Lavender scallops</name>
    <name type="synonym">South American air plant</name>
    <dbReference type="NCBI Taxonomy" id="63787"/>
    <lineage>
        <taxon>Eukaryota</taxon>
        <taxon>Viridiplantae</taxon>
        <taxon>Streptophyta</taxon>
        <taxon>Embryophyta</taxon>
        <taxon>Tracheophyta</taxon>
        <taxon>Spermatophyta</taxon>
        <taxon>Magnoliopsida</taxon>
        <taxon>eudicotyledons</taxon>
        <taxon>Gunneridae</taxon>
        <taxon>Pentapetalae</taxon>
        <taxon>Saxifragales</taxon>
        <taxon>Crassulaceae</taxon>
        <taxon>Kalanchoe</taxon>
    </lineage>
</organism>
<keyword evidence="5" id="KW-0804">Transcription</keyword>
<dbReference type="PANTHER" id="PTHR31677">
    <property type="entry name" value="AP2 DOMAIN CLASS TRANSCRIPTION FACTOR"/>
    <property type="match status" value="1"/>
</dbReference>
<feature type="region of interest" description="Disordered" evidence="7">
    <location>
        <begin position="1"/>
        <end position="24"/>
    </location>
</feature>
<keyword evidence="6" id="KW-0539">Nucleus</keyword>
<dbReference type="InterPro" id="IPR036955">
    <property type="entry name" value="AP2/ERF_dom_sf"/>
</dbReference>
<keyword evidence="4" id="KW-0238">DNA-binding</keyword>
<keyword evidence="10" id="KW-1185">Reference proteome</keyword>
<dbReference type="GO" id="GO:0005634">
    <property type="term" value="C:nucleus"/>
    <property type="evidence" value="ECO:0007669"/>
    <property type="project" value="UniProtKB-SubCell"/>
</dbReference>
<dbReference type="PRINTS" id="PR00367">
    <property type="entry name" value="ETHRSPELEMNT"/>
</dbReference>
<dbReference type="GO" id="GO:0009873">
    <property type="term" value="P:ethylene-activated signaling pathway"/>
    <property type="evidence" value="ECO:0007669"/>
    <property type="project" value="UniProtKB-KW"/>
</dbReference>
<dbReference type="InterPro" id="IPR016177">
    <property type="entry name" value="DNA-bd_dom_sf"/>
</dbReference>
<sequence>MNTTQDTTSIREQKGLSLRPTGTAYGSECRRIGRRRQAEPGRFLGVRRRPWGRYAAEIRDPTTKERHWLGTFDTAHEAALAYDRAALSMKGTQARTNFVYPDSSGSPLHSLLTPFSPSHSVFNADHQCSKQKLTSSQTITCCHSCVCRSVQCPYATQTSLYDHQKAGDDHVLFAVGSEYNSGDLSCIVPEVCLKPPASTCTDDSSKDYLSLGSPRTDQNWGFKNSTAPDANLLSPELQLQYDNLKDVASMTTTVVKNADHEIGWISRLSNSNGFWSDAEDQNLLWEMNYGELAALISNPMKMGEDNNVSFQVATPSSASAATYSASIADFGDVIDFSYPLF</sequence>
<dbReference type="SUPFAM" id="SSF54171">
    <property type="entry name" value="DNA-binding domain"/>
    <property type="match status" value="1"/>
</dbReference>
<evidence type="ECO:0000256" key="3">
    <source>
        <dbReference type="ARBA" id="ARBA00023015"/>
    </source>
</evidence>
<dbReference type="Proteomes" id="UP000594263">
    <property type="component" value="Unplaced"/>
</dbReference>
<evidence type="ECO:0000313" key="10">
    <source>
        <dbReference type="Proteomes" id="UP000594263"/>
    </source>
</evidence>
<dbReference type="InterPro" id="IPR001471">
    <property type="entry name" value="AP2/ERF_dom"/>
</dbReference>
<dbReference type="GO" id="GO:0003700">
    <property type="term" value="F:DNA-binding transcription factor activity"/>
    <property type="evidence" value="ECO:0007669"/>
    <property type="project" value="InterPro"/>
</dbReference>
<dbReference type="Gramene" id="Kaladp0069s0014.1.v1.1">
    <property type="protein sequence ID" value="Kaladp0069s0014.1.v1.1.CDS.1"/>
    <property type="gene ID" value="Kaladp0069s0014.v1.1"/>
</dbReference>
<protein>
    <recommendedName>
        <fullName evidence="8">AP2/ERF domain-containing protein</fullName>
    </recommendedName>
</protein>
<evidence type="ECO:0000313" key="9">
    <source>
        <dbReference type="EnsemblPlants" id="Kaladp0069s0014.1.v1.1.CDS.1"/>
    </source>
</evidence>
<keyword evidence="2" id="KW-0936">Ethylene signaling pathway</keyword>
<proteinExistence type="predicted"/>
<name>A0A7N0UI80_KALFE</name>
<dbReference type="PROSITE" id="PS51032">
    <property type="entry name" value="AP2_ERF"/>
    <property type="match status" value="1"/>
</dbReference>
<keyword evidence="3" id="KW-0805">Transcription regulation</keyword>
<evidence type="ECO:0000256" key="7">
    <source>
        <dbReference type="SAM" id="MobiDB-lite"/>
    </source>
</evidence>
<dbReference type="AlphaFoldDB" id="A0A7N0UI80"/>
<reference evidence="9" key="1">
    <citation type="submission" date="2021-01" db="UniProtKB">
        <authorList>
            <consortium name="EnsemblPlants"/>
        </authorList>
    </citation>
    <scope>IDENTIFICATION</scope>
</reference>
<comment type="subcellular location">
    <subcellularLocation>
        <location evidence="1">Nucleus</location>
    </subcellularLocation>
</comment>
<evidence type="ECO:0000256" key="5">
    <source>
        <dbReference type="ARBA" id="ARBA00023163"/>
    </source>
</evidence>